<keyword evidence="3" id="KW-1185">Reference proteome</keyword>
<dbReference type="Proteomes" id="UP001175227">
    <property type="component" value="Unassembled WGS sequence"/>
</dbReference>
<protein>
    <submittedName>
        <fullName evidence="2">Uncharacterized protein</fullName>
    </submittedName>
</protein>
<dbReference type="EMBL" id="JAUEPR010000056">
    <property type="protein sequence ID" value="KAK0471005.1"/>
    <property type="molecule type" value="Genomic_DNA"/>
</dbReference>
<evidence type="ECO:0000256" key="1">
    <source>
        <dbReference type="SAM" id="MobiDB-lite"/>
    </source>
</evidence>
<organism evidence="2 3">
    <name type="scientific">Armillaria novae-zelandiae</name>
    <dbReference type="NCBI Taxonomy" id="153914"/>
    <lineage>
        <taxon>Eukaryota</taxon>
        <taxon>Fungi</taxon>
        <taxon>Dikarya</taxon>
        <taxon>Basidiomycota</taxon>
        <taxon>Agaricomycotina</taxon>
        <taxon>Agaricomycetes</taxon>
        <taxon>Agaricomycetidae</taxon>
        <taxon>Agaricales</taxon>
        <taxon>Marasmiineae</taxon>
        <taxon>Physalacriaceae</taxon>
        <taxon>Armillaria</taxon>
    </lineage>
</organism>
<evidence type="ECO:0000313" key="2">
    <source>
        <dbReference type="EMBL" id="KAK0471005.1"/>
    </source>
</evidence>
<reference evidence="2" key="1">
    <citation type="submission" date="2023-06" db="EMBL/GenBank/DDBJ databases">
        <authorList>
            <consortium name="Lawrence Berkeley National Laboratory"/>
            <person name="Ahrendt S."/>
            <person name="Sahu N."/>
            <person name="Indic B."/>
            <person name="Wong-Bajracharya J."/>
            <person name="Merenyi Z."/>
            <person name="Ke H.-M."/>
            <person name="Monk M."/>
            <person name="Kocsube S."/>
            <person name="Drula E."/>
            <person name="Lipzen A."/>
            <person name="Balint B."/>
            <person name="Henrissat B."/>
            <person name="Andreopoulos B."/>
            <person name="Martin F.M."/>
            <person name="Harder C.B."/>
            <person name="Rigling D."/>
            <person name="Ford K.L."/>
            <person name="Foster G.D."/>
            <person name="Pangilinan J."/>
            <person name="Papanicolaou A."/>
            <person name="Barry K."/>
            <person name="LaButti K."/>
            <person name="Viragh M."/>
            <person name="Koriabine M."/>
            <person name="Yan M."/>
            <person name="Riley R."/>
            <person name="Champramary S."/>
            <person name="Plett K.L."/>
            <person name="Tsai I.J."/>
            <person name="Slot J."/>
            <person name="Sipos G."/>
            <person name="Plett J."/>
            <person name="Nagy L.G."/>
            <person name="Grigoriev I.V."/>
        </authorList>
    </citation>
    <scope>NUCLEOTIDE SEQUENCE</scope>
    <source>
        <strain evidence="2">ICMP 16352</strain>
    </source>
</reference>
<proteinExistence type="predicted"/>
<sequence>MSLVFSWAGVNELVQHYFAHKELAKCVEATPKNVHTCIDRTSAALHVFESSANATANTARLFWACFKELSEVCSHASNSEGRYTLLGVVFEDHNFDDQVCATIHRLDLWVSFPLDIEHKPSLPLDPGPSSLPAFMVIIQASSPSDSLVNGDEVQGELNELKSSPIHPAQGESATVA</sequence>
<comment type="caution">
    <text evidence="2">The sequence shown here is derived from an EMBL/GenBank/DDBJ whole genome shotgun (WGS) entry which is preliminary data.</text>
</comment>
<feature type="region of interest" description="Disordered" evidence="1">
    <location>
        <begin position="156"/>
        <end position="176"/>
    </location>
</feature>
<evidence type="ECO:0000313" key="3">
    <source>
        <dbReference type="Proteomes" id="UP001175227"/>
    </source>
</evidence>
<gene>
    <name evidence="2" type="ORF">IW261DRAFT_1572523</name>
</gene>
<dbReference type="AlphaFoldDB" id="A0AA39NSS6"/>
<name>A0AA39NSS6_9AGAR</name>
<accession>A0AA39NSS6</accession>